<name>A0ABS3JD31_9BACT</name>
<dbReference type="RefSeq" id="WP_207327268.1">
    <property type="nucleotide sequence ID" value="NZ_JAFMYW010000001.1"/>
</dbReference>
<gene>
    <name evidence="1" type="ORF">J2I46_02080</name>
</gene>
<reference evidence="1 2" key="1">
    <citation type="submission" date="2021-03" db="EMBL/GenBank/DDBJ databases">
        <title>Fibrella sp. HMF5405 genome sequencing and assembly.</title>
        <authorList>
            <person name="Kang H."/>
            <person name="Kim H."/>
            <person name="Bae S."/>
            <person name="Joh K."/>
        </authorList>
    </citation>
    <scope>NUCLEOTIDE SEQUENCE [LARGE SCALE GENOMIC DNA]</scope>
    <source>
        <strain evidence="1 2">HMF5405</strain>
    </source>
</reference>
<accession>A0ABS3JD31</accession>
<keyword evidence="2" id="KW-1185">Reference proteome</keyword>
<dbReference type="Proteomes" id="UP000664628">
    <property type="component" value="Unassembled WGS sequence"/>
</dbReference>
<organism evidence="1 2">
    <name type="scientific">Fibrella forsythiae</name>
    <dbReference type="NCBI Taxonomy" id="2817061"/>
    <lineage>
        <taxon>Bacteria</taxon>
        <taxon>Pseudomonadati</taxon>
        <taxon>Bacteroidota</taxon>
        <taxon>Cytophagia</taxon>
        <taxon>Cytophagales</taxon>
        <taxon>Spirosomataceae</taxon>
        <taxon>Fibrella</taxon>
    </lineage>
</organism>
<dbReference type="EMBL" id="JAFMYW010000001">
    <property type="protein sequence ID" value="MBO0947353.1"/>
    <property type="molecule type" value="Genomic_DNA"/>
</dbReference>
<comment type="caution">
    <text evidence="1">The sequence shown here is derived from an EMBL/GenBank/DDBJ whole genome shotgun (WGS) entry which is preliminary data.</text>
</comment>
<protein>
    <submittedName>
        <fullName evidence="1">Uncharacterized protein</fullName>
    </submittedName>
</protein>
<proteinExistence type="predicted"/>
<evidence type="ECO:0000313" key="1">
    <source>
        <dbReference type="EMBL" id="MBO0947353.1"/>
    </source>
</evidence>
<evidence type="ECO:0000313" key="2">
    <source>
        <dbReference type="Proteomes" id="UP000664628"/>
    </source>
</evidence>
<sequence length="74" mass="8188">MTLAQLIPTDVTIDELAQAADFCQANRDNPVLRSLVRPLIDIAVTRMTPEEKQATADRVMAIGHYLQTLNQPPS</sequence>